<gene>
    <name evidence="1" type="ORF">DFJ67_6939</name>
</gene>
<dbReference type="EMBL" id="QUMQ01000001">
    <property type="protein sequence ID" value="REG00882.1"/>
    <property type="molecule type" value="Genomic_DNA"/>
</dbReference>
<dbReference type="Proteomes" id="UP000256913">
    <property type="component" value="Unassembled WGS sequence"/>
</dbReference>
<organism evidence="1 2">
    <name type="scientific">Asanoa ferruginea</name>
    <dbReference type="NCBI Taxonomy" id="53367"/>
    <lineage>
        <taxon>Bacteria</taxon>
        <taxon>Bacillati</taxon>
        <taxon>Actinomycetota</taxon>
        <taxon>Actinomycetes</taxon>
        <taxon>Micromonosporales</taxon>
        <taxon>Micromonosporaceae</taxon>
        <taxon>Asanoa</taxon>
    </lineage>
</organism>
<accession>A0A3D9ZUJ4</accession>
<dbReference type="OrthoDB" id="5188417at2"/>
<sequence>MSADPDALGTDLWQQNHAATTDPAWGDPPLPAYHFQALPFGVTAVEGLKACAHYRYQTADDEEAWQEGPAPWGWVPADIAARMGRGGAPVTEAGVPADEPPVDPLLAQVETAFQAAGLTLNLPFRDPPPLTLDLDPRLRTARREIRFPTWQPYPILSVEIYADNATARRAWRSVRGQLQDRPLFFDLRLARIGRVVVSYERMSQTAFPSDLTVGLTALGEPDEMWTNADPPILISEGDISARRVPLTAGHHTGGAQTRIVVARDEASRQALIELVGDDTVRAQVAAVDLSRHSVLLLIGIAAIDEVEQVTPHECVGGFENDVRHELRLATTGSTRQTATVVTVDRLPLTPSTALLVNPIEPWRMPAADQ</sequence>
<protein>
    <submittedName>
        <fullName evidence="1">Uncharacterized protein</fullName>
    </submittedName>
</protein>
<keyword evidence="2" id="KW-1185">Reference proteome</keyword>
<reference evidence="1 2" key="1">
    <citation type="submission" date="2018-08" db="EMBL/GenBank/DDBJ databases">
        <title>Sequencing the genomes of 1000 actinobacteria strains.</title>
        <authorList>
            <person name="Klenk H.-P."/>
        </authorList>
    </citation>
    <scope>NUCLEOTIDE SEQUENCE [LARGE SCALE GENOMIC DNA]</scope>
    <source>
        <strain evidence="1 2">DSM 44099</strain>
    </source>
</reference>
<evidence type="ECO:0000313" key="1">
    <source>
        <dbReference type="EMBL" id="REG00882.1"/>
    </source>
</evidence>
<name>A0A3D9ZUJ4_9ACTN</name>
<proteinExistence type="predicted"/>
<dbReference type="AlphaFoldDB" id="A0A3D9ZUJ4"/>
<evidence type="ECO:0000313" key="2">
    <source>
        <dbReference type="Proteomes" id="UP000256913"/>
    </source>
</evidence>
<comment type="caution">
    <text evidence="1">The sequence shown here is derived from an EMBL/GenBank/DDBJ whole genome shotgun (WGS) entry which is preliminary data.</text>
</comment>
<dbReference type="RefSeq" id="WP_147315710.1">
    <property type="nucleotide sequence ID" value="NZ_BONB01000010.1"/>
</dbReference>